<reference evidence="9 10" key="1">
    <citation type="submission" date="2020-10" db="EMBL/GenBank/DDBJ databases">
        <title>Blautia liquoris sp.nov., isolated from the mud in a fermentation cellar used for the production of Chinese strong-flavoured liquor.</title>
        <authorList>
            <person name="Lu L."/>
        </authorList>
    </citation>
    <scope>NUCLEOTIDE SEQUENCE [LARGE SCALE GENOMIC DNA]</scope>
    <source>
        <strain evidence="9 10">LZLJ-3</strain>
    </source>
</reference>
<dbReference type="InterPro" id="IPR009042">
    <property type="entry name" value="RNA_pol_sigma70_r1_2"/>
</dbReference>
<dbReference type="PROSITE" id="PS00716">
    <property type="entry name" value="SIGMA70_2"/>
    <property type="match status" value="1"/>
</dbReference>
<protein>
    <recommendedName>
        <fullName evidence="5">RNA polymerase sigma factor</fullName>
    </recommendedName>
</protein>
<evidence type="ECO:0000256" key="3">
    <source>
        <dbReference type="ARBA" id="ARBA00023125"/>
    </source>
</evidence>
<dbReference type="SUPFAM" id="SSF88946">
    <property type="entry name" value="Sigma2 domain of RNA polymerase sigma factors"/>
    <property type="match status" value="1"/>
</dbReference>
<dbReference type="InterPro" id="IPR000943">
    <property type="entry name" value="RNA_pol_sigma70"/>
</dbReference>
<evidence type="ECO:0000256" key="2">
    <source>
        <dbReference type="ARBA" id="ARBA00023082"/>
    </source>
</evidence>
<dbReference type="InterPro" id="IPR007627">
    <property type="entry name" value="RNA_pol_sigma70_r2"/>
</dbReference>
<evidence type="ECO:0000259" key="8">
    <source>
        <dbReference type="PROSITE" id="PS00716"/>
    </source>
</evidence>
<evidence type="ECO:0000256" key="5">
    <source>
        <dbReference type="RuleBase" id="RU362124"/>
    </source>
</evidence>
<feature type="region of interest" description="Disordered" evidence="6">
    <location>
        <begin position="1"/>
        <end position="54"/>
    </location>
</feature>
<dbReference type="CDD" id="cd06171">
    <property type="entry name" value="Sigma70_r4"/>
    <property type="match status" value="1"/>
</dbReference>
<dbReference type="InterPro" id="IPR013325">
    <property type="entry name" value="RNA_pol_sigma_r2"/>
</dbReference>
<proteinExistence type="inferred from homology"/>
<dbReference type="Gene3D" id="1.10.10.10">
    <property type="entry name" value="Winged helix-like DNA-binding domain superfamily/Winged helix DNA-binding domain"/>
    <property type="match status" value="2"/>
</dbReference>
<dbReference type="GO" id="GO:0006352">
    <property type="term" value="P:DNA-templated transcription initiation"/>
    <property type="evidence" value="ECO:0007669"/>
    <property type="project" value="InterPro"/>
</dbReference>
<dbReference type="Pfam" id="PF04545">
    <property type="entry name" value="Sigma70_r4"/>
    <property type="match status" value="1"/>
</dbReference>
<dbReference type="InterPro" id="IPR007630">
    <property type="entry name" value="RNA_pol_sigma70_r4"/>
</dbReference>
<evidence type="ECO:0000259" key="7">
    <source>
        <dbReference type="PROSITE" id="PS00715"/>
    </source>
</evidence>
<feature type="domain" description="RNA polymerase sigma-70" evidence="7">
    <location>
        <begin position="122"/>
        <end position="135"/>
    </location>
</feature>
<keyword evidence="1 5" id="KW-0805">Transcription regulation</keyword>
<feature type="compositionally biased region" description="Polar residues" evidence="6">
    <location>
        <begin position="10"/>
        <end position="23"/>
    </location>
</feature>
<accession>A0A7M2RCQ6</accession>
<dbReference type="InterPro" id="IPR013324">
    <property type="entry name" value="RNA_pol_sigma_r3/r4-like"/>
</dbReference>
<evidence type="ECO:0000313" key="9">
    <source>
        <dbReference type="EMBL" id="QOV18115.1"/>
    </source>
</evidence>
<dbReference type="GO" id="GO:0003677">
    <property type="term" value="F:DNA binding"/>
    <property type="evidence" value="ECO:0007669"/>
    <property type="project" value="UniProtKB-KW"/>
</dbReference>
<dbReference type="Pfam" id="PF00140">
    <property type="entry name" value="Sigma70_r1_2"/>
    <property type="match status" value="1"/>
</dbReference>
<keyword evidence="4 5" id="KW-0804">Transcription</keyword>
<gene>
    <name evidence="9" type="ORF">INP51_08605</name>
</gene>
<evidence type="ECO:0000313" key="10">
    <source>
        <dbReference type="Proteomes" id="UP000593601"/>
    </source>
</evidence>
<organism evidence="9 10">
    <name type="scientific">Blautia liquoris</name>
    <dbReference type="NCBI Taxonomy" id="2779518"/>
    <lineage>
        <taxon>Bacteria</taxon>
        <taxon>Bacillati</taxon>
        <taxon>Bacillota</taxon>
        <taxon>Clostridia</taxon>
        <taxon>Lachnospirales</taxon>
        <taxon>Lachnospiraceae</taxon>
        <taxon>Blautia</taxon>
    </lineage>
</organism>
<dbReference type="InterPro" id="IPR050239">
    <property type="entry name" value="Sigma-70_RNA_pol_init_factors"/>
</dbReference>
<dbReference type="Pfam" id="PF04539">
    <property type="entry name" value="Sigma70_r3"/>
    <property type="match status" value="1"/>
</dbReference>
<dbReference type="FunFam" id="1.10.601.10:FF:000001">
    <property type="entry name" value="RNA polymerase sigma factor SigA"/>
    <property type="match status" value="1"/>
</dbReference>
<dbReference type="NCBIfam" id="TIGR02937">
    <property type="entry name" value="sigma70-ECF"/>
    <property type="match status" value="1"/>
</dbReference>
<dbReference type="PRINTS" id="PR00046">
    <property type="entry name" value="SIGMA70FCT"/>
</dbReference>
<dbReference type="PROSITE" id="PS00715">
    <property type="entry name" value="SIGMA70_1"/>
    <property type="match status" value="1"/>
</dbReference>
<dbReference type="Pfam" id="PF04542">
    <property type="entry name" value="Sigma70_r2"/>
    <property type="match status" value="1"/>
</dbReference>
<dbReference type="PANTHER" id="PTHR30603">
    <property type="entry name" value="RNA POLYMERASE SIGMA FACTOR RPO"/>
    <property type="match status" value="1"/>
</dbReference>
<dbReference type="KEGG" id="bliq:INP51_08605"/>
<name>A0A7M2RCQ6_9FIRM</name>
<dbReference type="PANTHER" id="PTHR30603:SF47">
    <property type="entry name" value="RNA POLYMERASE SIGMA FACTOR SIGD, CHLOROPLASTIC"/>
    <property type="match status" value="1"/>
</dbReference>
<feature type="compositionally biased region" description="Acidic residues" evidence="6">
    <location>
        <begin position="32"/>
        <end position="52"/>
    </location>
</feature>
<dbReference type="GO" id="GO:0016987">
    <property type="term" value="F:sigma factor activity"/>
    <property type="evidence" value="ECO:0007669"/>
    <property type="project" value="UniProtKB-KW"/>
</dbReference>
<dbReference type="Gene3D" id="1.10.601.10">
    <property type="entry name" value="RNA Polymerase Primary Sigma Factor"/>
    <property type="match status" value="2"/>
</dbReference>
<dbReference type="AlphaFoldDB" id="A0A7M2RCQ6"/>
<evidence type="ECO:0000256" key="1">
    <source>
        <dbReference type="ARBA" id="ARBA00023015"/>
    </source>
</evidence>
<dbReference type="EMBL" id="CP063304">
    <property type="protein sequence ID" value="QOV18115.1"/>
    <property type="molecule type" value="Genomic_DNA"/>
</dbReference>
<keyword evidence="2 5" id="KW-0731">Sigma factor</keyword>
<dbReference type="SUPFAM" id="SSF88659">
    <property type="entry name" value="Sigma3 and sigma4 domains of RNA polymerase sigma factors"/>
    <property type="match status" value="2"/>
</dbReference>
<keyword evidence="10" id="KW-1185">Reference proteome</keyword>
<comment type="function">
    <text evidence="5">Sigma factors are initiation factors that promote the attachment of RNA polymerase to specific initiation sites and are then released.</text>
</comment>
<comment type="similarity">
    <text evidence="5">Belongs to the sigma-70 factor family.</text>
</comment>
<evidence type="ECO:0000256" key="6">
    <source>
        <dbReference type="SAM" id="MobiDB-lite"/>
    </source>
</evidence>
<dbReference type="InterPro" id="IPR007624">
    <property type="entry name" value="RNA_pol_sigma70_r3"/>
</dbReference>
<feature type="domain" description="RNA polymerase sigma-70" evidence="8">
    <location>
        <begin position="291"/>
        <end position="317"/>
    </location>
</feature>
<keyword evidence="3 5" id="KW-0238">DNA-binding</keyword>
<sequence length="332" mass="38367">MTVIKEQDTLRTQLESRGMSTQEQKTKKTDEEISEESVLSEENLPEEDDLDDSALPLDDSVKAYLIEIGNIPLLTREEEIILAKRIESGDDSARERMINSNLRLVVNVAKKHVRGSNMGFLDLIQEGNIGLMRAVEKYDYSKGYKFSTYAMWWIRQAVTRAIADQSRTIRIPVHMKEQMSKVNKASRKFLTDMGREPTVDELADIMDMPEDRVRDIVKLYGDTISLDTPVGDDDDCKLQDFVADDNISDQFTSVEHVMLGDELDQLLSGLSEREQRIIRLRFGFVDGRIWTLEQVGEEYHVTRERIRQIEVKALHRLKHRKDIKNLKSYLEA</sequence>
<dbReference type="InterPro" id="IPR036388">
    <property type="entry name" value="WH-like_DNA-bd_sf"/>
</dbReference>
<dbReference type="InterPro" id="IPR014284">
    <property type="entry name" value="RNA_pol_sigma-70_dom"/>
</dbReference>
<dbReference type="Proteomes" id="UP000593601">
    <property type="component" value="Chromosome"/>
</dbReference>
<evidence type="ECO:0000256" key="4">
    <source>
        <dbReference type="ARBA" id="ARBA00023163"/>
    </source>
</evidence>